<feature type="region of interest" description="Disordered" evidence="1">
    <location>
        <begin position="19"/>
        <end position="54"/>
    </location>
</feature>
<dbReference type="RefSeq" id="WP_231810226.1">
    <property type="nucleotide sequence ID" value="NZ_CP173614.1"/>
</dbReference>
<dbReference type="EMBL" id="JAJOZI010000228">
    <property type="protein sequence ID" value="MCD7042560.1"/>
    <property type="molecule type" value="Genomic_DNA"/>
</dbReference>
<dbReference type="Proteomes" id="UP001154922">
    <property type="component" value="Unassembled WGS sequence"/>
</dbReference>
<evidence type="ECO:0000313" key="2">
    <source>
        <dbReference type="EMBL" id="MCD7042560.1"/>
    </source>
</evidence>
<name>A0ABS8R3K3_9PSED</name>
<organism evidence="2 3">
    <name type="scientific">Pseudomonas petroselini</name>
    <dbReference type="NCBI Taxonomy" id="2899822"/>
    <lineage>
        <taxon>Bacteria</taxon>
        <taxon>Pseudomonadati</taxon>
        <taxon>Pseudomonadota</taxon>
        <taxon>Gammaproteobacteria</taxon>
        <taxon>Pseudomonadales</taxon>
        <taxon>Pseudomonadaceae</taxon>
        <taxon>Pseudomonas</taxon>
    </lineage>
</organism>
<accession>A0ABS8R3K3</accession>
<comment type="caution">
    <text evidence="2">The sequence shown here is derived from an EMBL/GenBank/DDBJ whole genome shotgun (WGS) entry which is preliminary data.</text>
</comment>
<proteinExistence type="predicted"/>
<keyword evidence="3" id="KW-1185">Reference proteome</keyword>
<reference evidence="2 3" key="2">
    <citation type="journal article" date="2023" name="Plant Pathol.">
        <title>Dismantling and reorganizing Pseudomonas marginalis sensu#lato.</title>
        <authorList>
            <person name="Sawada H."/>
            <person name="Fujikawa T."/>
            <person name="Satou M."/>
        </authorList>
    </citation>
    <scope>NUCLEOTIDE SEQUENCE [LARGE SCALE GENOMIC DNA]</scope>
    <source>
        <strain evidence="2 3">MAFF 311096</strain>
    </source>
</reference>
<protein>
    <submittedName>
        <fullName evidence="2">Uncharacterized protein</fullName>
    </submittedName>
</protein>
<feature type="compositionally biased region" description="Low complexity" evidence="1">
    <location>
        <begin position="41"/>
        <end position="52"/>
    </location>
</feature>
<reference evidence="2 3" key="1">
    <citation type="journal article" date="2022" name="Int. J. Syst. Evol. Microbiol.">
        <title>Pseudomonas petroselini sp. nov., a pathogen causing bacterial rot of parsley in Japan.</title>
        <authorList>
            <person name="Sawada H."/>
            <person name="Fujikawa T."/>
            <person name="Osada S."/>
            <person name="Satou M."/>
        </authorList>
    </citation>
    <scope>NUCLEOTIDE SEQUENCE [LARGE SCALE GENOMIC DNA]</scope>
    <source>
        <strain evidence="2 3">MAFF 311096</strain>
    </source>
</reference>
<evidence type="ECO:0000256" key="1">
    <source>
        <dbReference type="SAM" id="MobiDB-lite"/>
    </source>
</evidence>
<evidence type="ECO:0000313" key="3">
    <source>
        <dbReference type="Proteomes" id="UP001154922"/>
    </source>
</evidence>
<gene>
    <name evidence="2" type="ORF">LRQ20_30200</name>
</gene>
<sequence>MEPDNDNCNIIEYTESIAAETPDTEDISEHQAQESQLEEATSTQSSTNNTTQPVIVWRGLMLQQ</sequence>